<feature type="compositionally biased region" description="Acidic residues" evidence="1">
    <location>
        <begin position="9"/>
        <end position="21"/>
    </location>
</feature>
<dbReference type="SMART" id="SM00384">
    <property type="entry name" value="AT_hook"/>
    <property type="match status" value="2"/>
</dbReference>
<keyword evidence="3" id="KW-1185">Reference proteome</keyword>
<dbReference type="EMBL" id="CP137308">
    <property type="protein sequence ID" value="WQF81896.1"/>
    <property type="molecule type" value="Genomic_DNA"/>
</dbReference>
<feature type="region of interest" description="Disordered" evidence="1">
    <location>
        <begin position="1"/>
        <end position="241"/>
    </location>
</feature>
<sequence length="698" mass="73294">MAPPRVIADSDDSDDDFDLGDDSPMKPPTSKIPSGDHSSDSTSVATGSTDPKFFQAIYAEQQRAAANEALSNHDRSSTSDDPSSLAAPAKPQTKKDSTTTTTTTTTSSSSLPSIPDPVMGSHRAKKAEKTRVVVDLTQVITPGRSNNATPRDMWDVPSSPASDQAASVFPTSSKVRTPCSNKKRKRGDKMEATSPLATVMPSQGSTQPFDATPATRTNAGSVHETKRWRLGNPESSLPAEDDVDMVVPLDVADVPSFRDLVSGQKPISLCIEPPQTLSASQRQEYKYHSVDPSQEDQAPVPTQPFPALPATARSSGATTIAYSTPSQTRVVGRPLATFADHTALDTVPERTQETSKVALDLGATVEIPSSPDIIAAAPARRKRGRVDDKAYKTVETHQANASWDSDGTGFHCETYRPRTSRKGAGDGCWQDQTEHREETNVPAPDMGAAAQSPTGESALASPPKAKKRGRPRKSEVAAVASTVAIEAPVPPQATESDDIAKESAGVEAGAAGAATLHTKKKRGRPRKADKSAIASGRQGADEQSPAEVESSHTSKHMDAEMDETPTKGMQAREPVKRGRGKKGGQKPGSTTAGVAGTSPTTDGSQVRGEDLVLQPVTPNVDSKPGSGGPDPQSAATEQKAAANCALIGKGESKTEQVLGKADGKKSSMAPASSAGKPIYRVGLSKKSRIAPLLKSLRK</sequence>
<protein>
    <submittedName>
        <fullName evidence="2">AT hook, DNA-binding protein</fullName>
    </submittedName>
</protein>
<evidence type="ECO:0000313" key="3">
    <source>
        <dbReference type="Proteomes" id="UP001322277"/>
    </source>
</evidence>
<feature type="compositionally biased region" description="Basic and acidic residues" evidence="1">
    <location>
        <begin position="549"/>
        <end position="559"/>
    </location>
</feature>
<accession>A0AAX4IG22</accession>
<name>A0AAX4IG22_9PEZI</name>
<feature type="region of interest" description="Disordered" evidence="1">
    <location>
        <begin position="278"/>
        <end position="312"/>
    </location>
</feature>
<gene>
    <name evidence="2" type="ORF">CDEST_06910</name>
</gene>
<feature type="region of interest" description="Disordered" evidence="1">
    <location>
        <begin position="416"/>
        <end position="642"/>
    </location>
</feature>
<keyword evidence="2" id="KW-0238">DNA-binding</keyword>
<dbReference type="RefSeq" id="XP_062779120.1">
    <property type="nucleotide sequence ID" value="XM_062923069.1"/>
</dbReference>
<dbReference type="GeneID" id="87943413"/>
<feature type="compositionally biased region" description="Polar residues" evidence="1">
    <location>
        <begin position="40"/>
        <end position="49"/>
    </location>
</feature>
<feature type="region of interest" description="Disordered" evidence="1">
    <location>
        <begin position="654"/>
        <end position="681"/>
    </location>
</feature>
<dbReference type="GO" id="GO:0003677">
    <property type="term" value="F:DNA binding"/>
    <property type="evidence" value="ECO:0007669"/>
    <property type="project" value="UniProtKB-KW"/>
</dbReference>
<dbReference type="Proteomes" id="UP001322277">
    <property type="component" value="Chromosome 4"/>
</dbReference>
<feature type="compositionally biased region" description="Polar residues" evidence="1">
    <location>
        <begin position="200"/>
        <end position="220"/>
    </location>
</feature>
<feature type="compositionally biased region" description="Polar residues" evidence="1">
    <location>
        <begin position="138"/>
        <end position="149"/>
    </location>
</feature>
<dbReference type="AlphaFoldDB" id="A0AAX4IG22"/>
<reference evidence="3" key="1">
    <citation type="journal article" date="2023" name="bioRxiv">
        <title>Complete genome of the Medicago anthracnose fungus, Colletotrichum destructivum, reveals a mini-chromosome-like region within a core chromosome.</title>
        <authorList>
            <person name="Lapalu N."/>
            <person name="Simon A."/>
            <person name="Lu A."/>
            <person name="Plaumann P.-L."/>
            <person name="Amselem J."/>
            <person name="Pigne S."/>
            <person name="Auger A."/>
            <person name="Koch C."/>
            <person name="Dallery J.-F."/>
            <person name="O'Connell R.J."/>
        </authorList>
    </citation>
    <scope>NUCLEOTIDE SEQUENCE [LARGE SCALE GENOMIC DNA]</scope>
    <source>
        <strain evidence="3">CBS 520.97</strain>
    </source>
</reference>
<feature type="compositionally biased region" description="Low complexity" evidence="1">
    <location>
        <begin position="505"/>
        <end position="514"/>
    </location>
</feature>
<feature type="compositionally biased region" description="Basic residues" evidence="1">
    <location>
        <begin position="517"/>
        <end position="527"/>
    </location>
</feature>
<feature type="compositionally biased region" description="Low complexity" evidence="1">
    <location>
        <begin position="98"/>
        <end position="110"/>
    </location>
</feature>
<feature type="compositionally biased region" description="Polar residues" evidence="1">
    <location>
        <begin position="159"/>
        <end position="180"/>
    </location>
</feature>
<evidence type="ECO:0000256" key="1">
    <source>
        <dbReference type="SAM" id="MobiDB-lite"/>
    </source>
</evidence>
<evidence type="ECO:0000313" key="2">
    <source>
        <dbReference type="EMBL" id="WQF81896.1"/>
    </source>
</evidence>
<organism evidence="2 3">
    <name type="scientific">Colletotrichum destructivum</name>
    <dbReference type="NCBI Taxonomy" id="34406"/>
    <lineage>
        <taxon>Eukaryota</taxon>
        <taxon>Fungi</taxon>
        <taxon>Dikarya</taxon>
        <taxon>Ascomycota</taxon>
        <taxon>Pezizomycotina</taxon>
        <taxon>Sordariomycetes</taxon>
        <taxon>Hypocreomycetidae</taxon>
        <taxon>Glomerellales</taxon>
        <taxon>Glomerellaceae</taxon>
        <taxon>Colletotrichum</taxon>
        <taxon>Colletotrichum destructivum species complex</taxon>
    </lineage>
</organism>
<proteinExistence type="predicted"/>
<dbReference type="InterPro" id="IPR017956">
    <property type="entry name" value="AT_hook_DNA-bd_motif"/>
</dbReference>
<dbReference type="KEGG" id="cdet:87943413"/>
<feature type="compositionally biased region" description="Polar residues" evidence="1">
    <location>
        <begin position="587"/>
        <end position="604"/>
    </location>
</feature>